<proteinExistence type="inferred from homology"/>
<dbReference type="Pfam" id="PF00501">
    <property type="entry name" value="AMP-binding"/>
    <property type="match status" value="2"/>
</dbReference>
<dbReference type="CDD" id="cd19545">
    <property type="entry name" value="FUM14_C_NRPS-like"/>
    <property type="match status" value="1"/>
</dbReference>
<dbReference type="GO" id="GO:0031177">
    <property type="term" value="F:phosphopantetheine binding"/>
    <property type="evidence" value="ECO:0007669"/>
    <property type="project" value="InterPro"/>
</dbReference>
<dbReference type="Gene3D" id="3.30.559.30">
    <property type="entry name" value="Nonribosomal peptide synthetase, condensation domain"/>
    <property type="match status" value="3"/>
</dbReference>
<dbReference type="HOGENOM" id="CLU_000022_60_2_1"/>
<dbReference type="InterPro" id="IPR045851">
    <property type="entry name" value="AMP-bd_C_sf"/>
</dbReference>
<dbReference type="CDD" id="cd05918">
    <property type="entry name" value="A_NRPS_SidN3_like"/>
    <property type="match status" value="2"/>
</dbReference>
<keyword evidence="2" id="KW-0597">Phosphoprotein</keyword>
<dbReference type="GeneID" id="19893117"/>
<dbReference type="Proteomes" id="UP000002762">
    <property type="component" value="Unassembled WGS sequence"/>
</dbReference>
<dbReference type="RefSeq" id="XP_008603424.1">
    <property type="nucleotide sequence ID" value="XM_008605202.1"/>
</dbReference>
<dbReference type="Gene3D" id="3.40.50.12780">
    <property type="entry name" value="N-terminal domain of ligase-like"/>
    <property type="match status" value="2"/>
</dbReference>
<keyword evidence="3" id="KW-0436">Ligase</keyword>
<dbReference type="InterPro" id="IPR009081">
    <property type="entry name" value="PP-bd_ACP"/>
</dbReference>
<dbReference type="PROSITE" id="PS00455">
    <property type="entry name" value="AMP_BINDING"/>
    <property type="match status" value="2"/>
</dbReference>
<evidence type="ECO:0000256" key="2">
    <source>
        <dbReference type="ARBA" id="ARBA00022553"/>
    </source>
</evidence>
<dbReference type="InterPro" id="IPR036736">
    <property type="entry name" value="ACP-like_sf"/>
</dbReference>
<dbReference type="Gene3D" id="3.30.559.10">
    <property type="entry name" value="Chloramphenicol acetyltransferase-like domain"/>
    <property type="match status" value="2"/>
</dbReference>
<keyword evidence="1" id="KW-0596">Phosphopantetheine</keyword>
<dbReference type="InterPro" id="IPR010071">
    <property type="entry name" value="AA_adenyl_dom"/>
</dbReference>
<feature type="domain" description="Carrier" evidence="6">
    <location>
        <begin position="606"/>
        <end position="682"/>
    </location>
</feature>
<dbReference type="PROSITE" id="PS50075">
    <property type="entry name" value="CARRIER"/>
    <property type="match status" value="2"/>
</dbReference>
<feature type="compositionally biased region" description="Polar residues" evidence="5">
    <location>
        <begin position="1"/>
        <end position="10"/>
    </location>
</feature>
<dbReference type="PANTHER" id="PTHR45527:SF3">
    <property type="entry name" value="SIDEROPHORE SYNTHETASE (EUROFUNG)"/>
    <property type="match status" value="1"/>
</dbReference>
<dbReference type="STRING" id="655819.J5JA65"/>
<dbReference type="InterPro" id="IPR000873">
    <property type="entry name" value="AMP-dep_synth/lig_dom"/>
</dbReference>
<evidence type="ECO:0000256" key="4">
    <source>
        <dbReference type="ARBA" id="ARBA00029454"/>
    </source>
</evidence>
<comment type="similarity">
    <text evidence="4">Belongs to the NRP synthetase family.</text>
</comment>
<dbReference type="FunFam" id="1.10.1200.10:FF:000005">
    <property type="entry name" value="Nonribosomal peptide synthetase 1"/>
    <property type="match status" value="2"/>
</dbReference>
<dbReference type="InterPro" id="IPR020806">
    <property type="entry name" value="PKS_PP-bd"/>
</dbReference>
<dbReference type="GO" id="GO:0043041">
    <property type="term" value="P:amino acid activation for nonribosomal peptide biosynthetic process"/>
    <property type="evidence" value="ECO:0007669"/>
    <property type="project" value="TreeGrafter"/>
</dbReference>
<dbReference type="InParanoid" id="J5JA65"/>
<dbReference type="SUPFAM" id="SSF52777">
    <property type="entry name" value="CoA-dependent acyltransferases"/>
    <property type="match status" value="4"/>
</dbReference>
<dbReference type="EMBL" id="JH725237">
    <property type="protein sequence ID" value="EJP60951.1"/>
    <property type="molecule type" value="Genomic_DNA"/>
</dbReference>
<evidence type="ECO:0000256" key="5">
    <source>
        <dbReference type="SAM" id="MobiDB-lite"/>
    </source>
</evidence>
<evidence type="ECO:0000256" key="1">
    <source>
        <dbReference type="ARBA" id="ARBA00022450"/>
    </source>
</evidence>
<keyword evidence="8" id="KW-1185">Reference proteome</keyword>
<dbReference type="InterPro" id="IPR001242">
    <property type="entry name" value="Condensation_dom"/>
</dbReference>
<evidence type="ECO:0000313" key="7">
    <source>
        <dbReference type="EMBL" id="EJP60951.1"/>
    </source>
</evidence>
<evidence type="ECO:0000259" key="6">
    <source>
        <dbReference type="PROSITE" id="PS50075"/>
    </source>
</evidence>
<sequence>MPSIVNSGVSKISEEVTPFGVENESTSSIGDNGEENSHPFSEVSDAYTSAKEDKQVDNNELGLRDIWDRNATVPETVQQCVHDMIGETMRRQPDAPAMCAWDGDFTYGELDELSMGLARHLVGVGVKRGGIVPLCFEKSKWTTVAIMGVMRAGAASVLLDATLPEERLKSIARQTTANMILTSETSRDLAGRLGDKSVFVVSPDTFSKLNRAAAELPTVRPSDTLYVVFTSGSTGTPKGAIVSHGNIASAFHHQQCALGMDSHSRVYDFVSYAFDVAWSNVLHVLYAGGCICVPRESDRKEDVEGSMRKLAANYAHITPSVARLLDPKKIDVMLTINLIGETVAKTDMTQWQRMAKVLITYGPAECTITSTIGFGRTCDSAGAPAIGTGLGLNTWVVSPSEHNVLVPFGSTGELLLEGPLKTAVAFIEDPAWLVRGGPGVSGRKGRLYKTGDLVYYNPDGTLQFVGRKDAQVKINGQRVELREIEHQVQRCLAVEEGVDRGQPSPVVEAVMPAGGSKKVLAAFVVVEAKADRNAIAAIWRLCGGIEDRLGRSMPAYMIPTAYIAIKEIPMTATGKTDRRRLRAMGEAMTLEQLAATNPSRAKRRRAPTTEKEKLLQRLWARVLGIDADSIGLDDSFLWIGGDSIGAMRLVAAAREEGLSLTVADVFRQPTLVDLAPAACQLDNGDVEDLVPPLSLLGGKYRTQATYEIVAQLCGIKASQVEDVFPCTPMQEGLLAMTARREGDYVSRQEFLLRQDVEPERLEQAMRATIATMPILRTRVVDLPGQGLVQVVTTTEAAVGEDDAGEMKLGARLQAYHIQREAQAWHDGTEEKSRWLFTWTLHHALYDGWSTPILYKAISDAYHNVPVALATPFQRFVKHVGSVQRDDVMAYWESQLAGSEAVVFPALPFTSHQPQADETMDHAITDVRWRDDNITPSTTIRAAWAIVSAQYTNSSEAVFDRGATVGDLLRQVQDQATEMVAYEQTGLQAIRRPAEDMAGQDEATDLFDYNMAAAEADEGGVGGADAFTNYALSVIATPGGDGIQIRLSHDSSVIGEERVSRLALQLQHILTQLCASASTALVASVLDAVSDTDMDDIWRWNAAVPRTVDRCVHNMIGETMRRQPDAPAVCAWDGDFTYGELDDLSMRLARHLVGLGVKRGDILPLCFEKSKWTTVAIMGVMRAGAASVLLDATLAEERLRTIVRQVSATTMLSTAARAPLAGRLKAEAAIVLVDTVSPLLAACRDEVASAAQLPDISPFDRLYVVYTSGSSGKPKGVVISHANVCSALWHQRDELRFTASSRVFDAASYAFDAAWGILCFTLFAGGCLCVPSEDDWRNDATTSMISLRVSYADITPSFADTIRVDDICSLQHGVFSGEALNIDTIERWKSLRCLLNVYGPAECTIIATIMLMNPNSTSLPSIGRGIGQNTWIVKAVDHECLLPVGCVGELLLEGQLVGQGYLNDPEKTAAAFIEDPAWLVRGGPSVSGRKGRLYKTGDLVYYNPDGTLQFVGRKDAQVKINRQRVELGEIKHHVLRYLAIKEGAGSEADMGRLSIVVEAVMPAGGNKKVLTAFIAFEGEADSNAIAAIWRLCGGIEDRLGRSVPAYIIPTAYITIDEIPITATGKKDRRRLRAIGEAMTLQQLAAMNPSRVSRRAPTTEKEKHIQRLWARVLGIDANSIGLDDSFLRISGDSIGAMRLVAAAREEGLSLTVAEVFRQPTLEDLARNIPHGDYTSFHSYTPLSMVSASFDRDALLSAAQSVVQKLHGSADAFIEDVFPVTDFQEYCLKQPTSRCYHFYADIPFGFDTQYLVALFTAVFQSIDCLRSVFLHYRDLYFQAVLQGLLAPITVVNAEGDDINGACDEVALKSHHTVTDLGGFFTHFFIIQGDELTRLVLRVSHAQYDGVSLQLLASKLDEAFRHGTNQVQPQPAFSSCLYQGSLVKDEALRYWRNMLLQSRPTKFSRVGSSKLEQTYTSRHALASRRIPAPCCPVGVTAVSLFTTACAYAFSHISASHDIVFGLLVTGRSTLHPSLHDVYGPCVNIIPVRYQASQSHDFAATCRQIQAQCTESRSHEMAQFRDIAQMCTTSDDPWKFGAMIQFQDVKETSWITTRPSSLCFKSVNVTTVQEEYLFSDTLYVFAEPFEGYWNVCVSGDGRCYDDSFVQSALESIIQALR</sequence>
<reference evidence="7 8" key="1">
    <citation type="journal article" date="2012" name="Sci. Rep.">
        <title>Genomic perspectives on the evolution of fungal entomopathogenicity in Beauveria bassiana.</title>
        <authorList>
            <person name="Xiao G."/>
            <person name="Ying S.H."/>
            <person name="Zheng P."/>
            <person name="Wang Z.L."/>
            <person name="Zhang S."/>
            <person name="Xie X.Q."/>
            <person name="Shang Y."/>
            <person name="St Leger R.J."/>
            <person name="Zhao G.P."/>
            <person name="Wang C."/>
            <person name="Feng M.G."/>
        </authorList>
    </citation>
    <scope>NUCLEOTIDE SEQUENCE [LARGE SCALE GENOMIC DNA]</scope>
    <source>
        <strain evidence="7 8">ARSEF 2860</strain>
    </source>
</reference>
<feature type="domain" description="Carrier" evidence="6">
    <location>
        <begin position="1654"/>
        <end position="1730"/>
    </location>
</feature>
<dbReference type="GO" id="GO:0044550">
    <property type="term" value="P:secondary metabolite biosynthetic process"/>
    <property type="evidence" value="ECO:0007669"/>
    <property type="project" value="TreeGrafter"/>
</dbReference>
<gene>
    <name evidence="7" type="ORF">BBA_10105</name>
</gene>
<dbReference type="NCBIfam" id="TIGR01733">
    <property type="entry name" value="AA-adenyl-dom"/>
    <property type="match status" value="1"/>
</dbReference>
<dbReference type="SUPFAM" id="SSF56801">
    <property type="entry name" value="Acetyl-CoA synthetase-like"/>
    <property type="match status" value="2"/>
</dbReference>
<feature type="region of interest" description="Disordered" evidence="5">
    <location>
        <begin position="1"/>
        <end position="41"/>
    </location>
</feature>
<dbReference type="InterPro" id="IPR023213">
    <property type="entry name" value="CAT-like_dom_sf"/>
</dbReference>
<evidence type="ECO:0000256" key="3">
    <source>
        <dbReference type="ARBA" id="ARBA00022598"/>
    </source>
</evidence>
<dbReference type="InterPro" id="IPR020845">
    <property type="entry name" value="AMP-binding_CS"/>
</dbReference>
<dbReference type="Gene3D" id="3.30.300.30">
    <property type="match status" value="2"/>
</dbReference>
<dbReference type="Pfam" id="PF00668">
    <property type="entry name" value="Condensation"/>
    <property type="match status" value="2"/>
</dbReference>
<dbReference type="SMART" id="SM00823">
    <property type="entry name" value="PKS_PP"/>
    <property type="match status" value="2"/>
</dbReference>
<dbReference type="InterPro" id="IPR042099">
    <property type="entry name" value="ANL_N_sf"/>
</dbReference>
<dbReference type="Pfam" id="PF00550">
    <property type="entry name" value="PP-binding"/>
    <property type="match status" value="2"/>
</dbReference>
<accession>J5JA65</accession>
<dbReference type="Gene3D" id="1.10.1200.10">
    <property type="entry name" value="ACP-like"/>
    <property type="match status" value="2"/>
</dbReference>
<evidence type="ECO:0000313" key="8">
    <source>
        <dbReference type="Proteomes" id="UP000002762"/>
    </source>
</evidence>
<protein>
    <submittedName>
        <fullName evidence="7">Nonribosomal peptide synthase</fullName>
    </submittedName>
</protein>
<dbReference type="SUPFAM" id="SSF47336">
    <property type="entry name" value="ACP-like"/>
    <property type="match status" value="2"/>
</dbReference>
<dbReference type="PANTHER" id="PTHR45527">
    <property type="entry name" value="NONRIBOSOMAL PEPTIDE SYNTHETASE"/>
    <property type="match status" value="1"/>
</dbReference>
<dbReference type="GO" id="GO:0005737">
    <property type="term" value="C:cytoplasm"/>
    <property type="evidence" value="ECO:0007669"/>
    <property type="project" value="TreeGrafter"/>
</dbReference>
<dbReference type="GO" id="GO:0016874">
    <property type="term" value="F:ligase activity"/>
    <property type="evidence" value="ECO:0007669"/>
    <property type="project" value="UniProtKB-KW"/>
</dbReference>
<organism evidence="7 8">
    <name type="scientific">Beauveria bassiana (strain ARSEF 2860)</name>
    <name type="common">White muscardine disease fungus</name>
    <name type="synonym">Tritirachium shiotae</name>
    <dbReference type="NCBI Taxonomy" id="655819"/>
    <lineage>
        <taxon>Eukaryota</taxon>
        <taxon>Fungi</taxon>
        <taxon>Dikarya</taxon>
        <taxon>Ascomycota</taxon>
        <taxon>Pezizomycotina</taxon>
        <taxon>Sordariomycetes</taxon>
        <taxon>Hypocreomycetidae</taxon>
        <taxon>Hypocreales</taxon>
        <taxon>Cordycipitaceae</taxon>
        <taxon>Beauveria</taxon>
    </lineage>
</organism>
<name>J5JA65_BEAB2</name>
<dbReference type="FunFam" id="3.30.300.30:FF:000015">
    <property type="entry name" value="Nonribosomal peptide synthase SidD"/>
    <property type="match status" value="2"/>
</dbReference>